<feature type="transmembrane region" description="Helical" evidence="4">
    <location>
        <begin position="178"/>
        <end position="199"/>
    </location>
</feature>
<dbReference type="Pfam" id="PF13516">
    <property type="entry name" value="LRR_6"/>
    <property type="match status" value="5"/>
</dbReference>
<dbReference type="Gene3D" id="3.80.10.10">
    <property type="entry name" value="Ribonuclease Inhibitor"/>
    <property type="match status" value="3"/>
</dbReference>
<reference evidence="5 6" key="1">
    <citation type="submission" date="2023-05" db="EMBL/GenBank/DDBJ databases">
        <title>A 100% complete, gapless, phased diploid assembly of the Scenedesmus obliquus UTEX 3031 genome.</title>
        <authorList>
            <person name="Biondi T.C."/>
            <person name="Hanschen E.R."/>
            <person name="Kwon T."/>
            <person name="Eng W."/>
            <person name="Kruse C.P.S."/>
            <person name="Koehler S.I."/>
            <person name="Kunde Y."/>
            <person name="Gleasner C.D."/>
            <person name="You Mak K.T."/>
            <person name="Polle J."/>
            <person name="Hovde B.T."/>
            <person name="Starkenburg S.R."/>
        </authorList>
    </citation>
    <scope>NUCLEOTIDE SEQUENCE [LARGE SCALE GENOMIC DNA]</scope>
    <source>
        <strain evidence="5 6">DOE0152z</strain>
    </source>
</reference>
<feature type="compositionally biased region" description="Acidic residues" evidence="3">
    <location>
        <begin position="17"/>
        <end position="26"/>
    </location>
</feature>
<feature type="region of interest" description="Disordered" evidence="3">
    <location>
        <begin position="1"/>
        <end position="75"/>
    </location>
</feature>
<keyword evidence="4" id="KW-1133">Transmembrane helix</keyword>
<keyword evidence="4" id="KW-0812">Transmembrane</keyword>
<dbReference type="InterPro" id="IPR001611">
    <property type="entry name" value="Leu-rich_rpt"/>
</dbReference>
<evidence type="ECO:0000256" key="3">
    <source>
        <dbReference type="SAM" id="MobiDB-lite"/>
    </source>
</evidence>
<dbReference type="SMART" id="SM00368">
    <property type="entry name" value="LRR_RI"/>
    <property type="match status" value="7"/>
</dbReference>
<dbReference type="EMBL" id="CP126220">
    <property type="protein sequence ID" value="WIA21546.1"/>
    <property type="molecule type" value="Genomic_DNA"/>
</dbReference>
<comment type="subcellular location">
    <subcellularLocation>
        <location evidence="1">Cytoplasm</location>
        <location evidence="1">Cytoskeleton</location>
        <location evidence="1">Cilium axoneme</location>
    </subcellularLocation>
</comment>
<dbReference type="InterPro" id="IPR032675">
    <property type="entry name" value="LRR_dom_sf"/>
</dbReference>
<keyword evidence="6" id="KW-1185">Reference proteome</keyword>
<feature type="transmembrane region" description="Helical" evidence="4">
    <location>
        <begin position="93"/>
        <end position="112"/>
    </location>
</feature>
<evidence type="ECO:0000256" key="2">
    <source>
        <dbReference type="ARBA" id="ARBA00022737"/>
    </source>
</evidence>
<evidence type="ECO:0000256" key="4">
    <source>
        <dbReference type="SAM" id="Phobius"/>
    </source>
</evidence>
<dbReference type="Proteomes" id="UP001244341">
    <property type="component" value="Chromosome 13b"/>
</dbReference>
<dbReference type="SUPFAM" id="SSF52047">
    <property type="entry name" value="RNI-like"/>
    <property type="match status" value="1"/>
</dbReference>
<sequence>MLKAIKGYRQSSRQQLGDEEDPDEPEVQIASDPDLDSPPTGKARIKTAFQQQAPLPPLPARQPSQQRLPSGGNQSASRYEQQAEQVYGFAWKVLINVLIIFPWSCVLLLSWLVNKWQLMFRPVGAAFWWCVDYFDRRLPSTVEWFLWVISQVSLILHVITVGINLGVIWIMWDNGHHASPIFVIAFYGFCHLCTAVTMFKELDMREAGDTYFADVLMLFQRCLDVLFYDIQMVASVVHSNRMLEGMTQVMFKGYEEARVALSALLFSMPCCIIIGIEYGIFMGGKLRKDVLNLDILTSYHDQLYAAVCFSVINSVEKMFRFSVVDPWMHEKNDGFPLLYVRSHAARLPGSVVRDWLVRCKVALAASQGRLVLKELYSHYSQQVKDTSLSLSDPHKAYLLRKAVHYFNTRLLYRPNIDNYPTNKPIIQELIADDIAPGAQLSAMLPDILDDASSLTTLSLAGNGLDDAALRGVMLALAENVDVQLQHLDLSGNQMLPAGAAAVATVLCNNHSIYSLRLAGCPVRDEGSAALAEALKKNISLYKLDLSNCQIGPEGALALADALKVNPVLSSLDMSNTRIGSLGCEALCKALKVAGSSGLKELNLSHLPLDDRAAAAVAGLLASSRVLERLLMTHSNITDAGAQLICNALQNNGTLQFIDVSEGHCMDASWQKLLNHVVKGKPKA</sequence>
<organism evidence="5 6">
    <name type="scientific">Tetradesmus obliquus</name>
    <name type="common">Green alga</name>
    <name type="synonym">Acutodesmus obliquus</name>
    <dbReference type="NCBI Taxonomy" id="3088"/>
    <lineage>
        <taxon>Eukaryota</taxon>
        <taxon>Viridiplantae</taxon>
        <taxon>Chlorophyta</taxon>
        <taxon>core chlorophytes</taxon>
        <taxon>Chlorophyceae</taxon>
        <taxon>CS clade</taxon>
        <taxon>Sphaeropleales</taxon>
        <taxon>Scenedesmaceae</taxon>
        <taxon>Tetradesmus</taxon>
    </lineage>
</organism>
<feature type="compositionally biased region" description="Low complexity" evidence="3">
    <location>
        <begin position="61"/>
        <end position="70"/>
    </location>
</feature>
<proteinExistence type="predicted"/>
<accession>A0ABY8UMD5</accession>
<keyword evidence="2" id="KW-0677">Repeat</keyword>
<name>A0ABY8UMD5_TETOB</name>
<feature type="transmembrane region" description="Helical" evidence="4">
    <location>
        <begin position="146"/>
        <end position="172"/>
    </location>
</feature>
<evidence type="ECO:0008006" key="7">
    <source>
        <dbReference type="Google" id="ProtNLM"/>
    </source>
</evidence>
<dbReference type="PANTHER" id="PTHR24111:SF0">
    <property type="entry name" value="LEUCINE-RICH REPEAT-CONTAINING PROTEIN"/>
    <property type="match status" value="1"/>
</dbReference>
<evidence type="ECO:0000313" key="6">
    <source>
        <dbReference type="Proteomes" id="UP001244341"/>
    </source>
</evidence>
<keyword evidence="4" id="KW-0472">Membrane</keyword>
<gene>
    <name evidence="5" type="ORF">OEZ85_000743</name>
</gene>
<evidence type="ECO:0000313" key="5">
    <source>
        <dbReference type="EMBL" id="WIA21546.1"/>
    </source>
</evidence>
<dbReference type="InterPro" id="IPR052201">
    <property type="entry name" value="LRR-containing_regulator"/>
</dbReference>
<feature type="transmembrane region" description="Helical" evidence="4">
    <location>
        <begin position="211"/>
        <end position="237"/>
    </location>
</feature>
<evidence type="ECO:0000256" key="1">
    <source>
        <dbReference type="ARBA" id="ARBA00004430"/>
    </source>
</evidence>
<protein>
    <recommendedName>
        <fullName evidence="7">RNI-like protein</fullName>
    </recommendedName>
</protein>
<feature type="transmembrane region" description="Helical" evidence="4">
    <location>
        <begin position="257"/>
        <end position="281"/>
    </location>
</feature>
<dbReference type="PANTHER" id="PTHR24111">
    <property type="entry name" value="LEUCINE-RICH REPEAT-CONTAINING PROTEIN 34"/>
    <property type="match status" value="1"/>
</dbReference>